<keyword evidence="8" id="KW-1185">Reference proteome</keyword>
<comment type="subcellular location">
    <subcellularLocation>
        <location evidence="1">Membrane</location>
    </subcellularLocation>
</comment>
<organism evidence="7 8">
    <name type="scientific">Actinophytocola oryzae</name>
    <dbReference type="NCBI Taxonomy" id="502181"/>
    <lineage>
        <taxon>Bacteria</taxon>
        <taxon>Bacillati</taxon>
        <taxon>Actinomycetota</taxon>
        <taxon>Actinomycetes</taxon>
        <taxon>Pseudonocardiales</taxon>
        <taxon>Pseudonocardiaceae</taxon>
    </lineage>
</organism>
<dbReference type="EMBL" id="SOCP01000002">
    <property type="protein sequence ID" value="TDV56157.1"/>
    <property type="molecule type" value="Genomic_DNA"/>
</dbReference>
<dbReference type="Gene3D" id="3.40.50.300">
    <property type="entry name" value="P-loop containing nucleotide triphosphate hydrolases"/>
    <property type="match status" value="1"/>
</dbReference>
<reference evidence="7 8" key="1">
    <citation type="submission" date="2019-03" db="EMBL/GenBank/DDBJ databases">
        <title>Genomic Encyclopedia of Archaeal and Bacterial Type Strains, Phase II (KMG-II): from individual species to whole genera.</title>
        <authorList>
            <person name="Goeker M."/>
        </authorList>
    </citation>
    <scope>NUCLEOTIDE SEQUENCE [LARGE SCALE GENOMIC DNA]</scope>
    <source>
        <strain evidence="7 8">DSM 45499</strain>
    </source>
</reference>
<dbReference type="AlphaFoldDB" id="A0A4R7W3G5"/>
<dbReference type="Proteomes" id="UP000294927">
    <property type="component" value="Unassembled WGS sequence"/>
</dbReference>
<dbReference type="GO" id="GO:0005525">
    <property type="term" value="F:GTP binding"/>
    <property type="evidence" value="ECO:0007669"/>
    <property type="project" value="UniProtKB-KW"/>
</dbReference>
<keyword evidence="5" id="KW-0472">Membrane</keyword>
<keyword evidence="2" id="KW-0547">Nucleotide-binding</keyword>
<dbReference type="Pfam" id="PF00350">
    <property type="entry name" value="Dynamin_N"/>
    <property type="match status" value="1"/>
</dbReference>
<dbReference type="InterPro" id="IPR027094">
    <property type="entry name" value="Mitofusin_fam"/>
</dbReference>
<dbReference type="GO" id="GO:0003924">
    <property type="term" value="F:GTPase activity"/>
    <property type="evidence" value="ECO:0007669"/>
    <property type="project" value="InterPro"/>
</dbReference>
<keyword evidence="4" id="KW-0342">GTP-binding</keyword>
<sequence>MPRSAWPLSEVVVRFAAQVAESADHALAAAGKRAQDRLGQSLCVAVVGRMKAGKSTLLNALLETAISPTAGGECTEAVYVFEPGMHTTAVANRRDGGDPTPVVLDGQTLPRTLPIPAGDLRNIEVTLPVEWLDDAGLVLVDAPGMASTSTEKSALTERIVADTEDAAADADALLFCVNGPLKDDEAAAV</sequence>
<dbReference type="InterPro" id="IPR027417">
    <property type="entry name" value="P-loop_NTPase"/>
</dbReference>
<evidence type="ECO:0000256" key="4">
    <source>
        <dbReference type="ARBA" id="ARBA00023134"/>
    </source>
</evidence>
<dbReference type="GO" id="GO:0016020">
    <property type="term" value="C:membrane"/>
    <property type="evidence" value="ECO:0007669"/>
    <property type="project" value="UniProtKB-SubCell"/>
</dbReference>
<comment type="caution">
    <text evidence="7">The sequence shown here is derived from an EMBL/GenBank/DDBJ whole genome shotgun (WGS) entry which is preliminary data.</text>
</comment>
<feature type="domain" description="Dynamin N-terminal" evidence="6">
    <location>
        <begin position="44"/>
        <end position="166"/>
    </location>
</feature>
<proteinExistence type="predicted"/>
<evidence type="ECO:0000313" key="8">
    <source>
        <dbReference type="Proteomes" id="UP000294927"/>
    </source>
</evidence>
<dbReference type="OrthoDB" id="4379468at2"/>
<gene>
    <name evidence="7" type="ORF">CLV71_102223</name>
</gene>
<evidence type="ECO:0000256" key="1">
    <source>
        <dbReference type="ARBA" id="ARBA00004370"/>
    </source>
</evidence>
<evidence type="ECO:0000256" key="2">
    <source>
        <dbReference type="ARBA" id="ARBA00022741"/>
    </source>
</evidence>
<dbReference type="RefSeq" id="WP_133901431.1">
    <property type="nucleotide sequence ID" value="NZ_SOCP01000002.1"/>
</dbReference>
<keyword evidence="3" id="KW-0378">Hydrolase</keyword>
<dbReference type="SUPFAM" id="SSF52540">
    <property type="entry name" value="P-loop containing nucleoside triphosphate hydrolases"/>
    <property type="match status" value="1"/>
</dbReference>
<protein>
    <submittedName>
        <fullName evidence="7">Dynamin family protein</fullName>
    </submittedName>
</protein>
<name>A0A4R7W3G5_9PSEU</name>
<evidence type="ECO:0000259" key="6">
    <source>
        <dbReference type="Pfam" id="PF00350"/>
    </source>
</evidence>
<evidence type="ECO:0000256" key="3">
    <source>
        <dbReference type="ARBA" id="ARBA00022801"/>
    </source>
</evidence>
<dbReference type="PANTHER" id="PTHR10465">
    <property type="entry name" value="TRANSMEMBRANE GTPASE FZO1"/>
    <property type="match status" value="1"/>
</dbReference>
<dbReference type="PANTHER" id="PTHR10465:SF0">
    <property type="entry name" value="SARCALUMENIN"/>
    <property type="match status" value="1"/>
</dbReference>
<evidence type="ECO:0000256" key="5">
    <source>
        <dbReference type="ARBA" id="ARBA00023136"/>
    </source>
</evidence>
<accession>A0A4R7W3G5</accession>
<dbReference type="InterPro" id="IPR045063">
    <property type="entry name" value="Dynamin_N"/>
</dbReference>
<evidence type="ECO:0000313" key="7">
    <source>
        <dbReference type="EMBL" id="TDV56157.1"/>
    </source>
</evidence>